<dbReference type="Gene3D" id="1.25.40.290">
    <property type="entry name" value="ARM repeat domains"/>
    <property type="match status" value="1"/>
</dbReference>
<dbReference type="PANTHER" id="PTHR34070">
    <property type="entry name" value="ARMADILLO-TYPE FOLD"/>
    <property type="match status" value="1"/>
</dbReference>
<accession>A0A6C0P1W4</accession>
<protein>
    <submittedName>
        <fullName evidence="1">DNA alkylation repair protein</fullName>
    </submittedName>
</protein>
<dbReference type="CDD" id="cd07064">
    <property type="entry name" value="AlkD_like_1"/>
    <property type="match status" value="1"/>
</dbReference>
<keyword evidence="2" id="KW-1185">Reference proteome</keyword>
<dbReference type="Gene3D" id="1.20.1660.10">
    <property type="entry name" value="Hypothetical protein (EF3068)"/>
    <property type="match status" value="1"/>
</dbReference>
<sequence length="232" mass="26287">MAGTETAVSAAAYSDKLEALFRGHANAEQAAAMKAYMREQFDFLGIRTPERNALMKAFVKEHGVPSGAELEATVRRLWALPEREYLYAAMTLMDKRKKELGPAQTELLEFLITTHAWWDTVDLLASHLAGTLFGKHPELVPAFTEKWITAESLWLRRSALLFQLGYKGRTDAELLFSLVRRTAHESDFFMRKAIGWALREYGKTDPDAVRAFVRETELSPLSVREALKHIGE</sequence>
<organism evidence="1 2">
    <name type="scientific">Paenibacillus rhizovicinus</name>
    <dbReference type="NCBI Taxonomy" id="2704463"/>
    <lineage>
        <taxon>Bacteria</taxon>
        <taxon>Bacillati</taxon>
        <taxon>Bacillota</taxon>
        <taxon>Bacilli</taxon>
        <taxon>Bacillales</taxon>
        <taxon>Paenibacillaceae</taxon>
        <taxon>Paenibacillus</taxon>
    </lineage>
</organism>
<dbReference type="AlphaFoldDB" id="A0A6C0P1W4"/>
<dbReference type="Proteomes" id="UP000479114">
    <property type="component" value="Chromosome"/>
</dbReference>
<proteinExistence type="predicted"/>
<dbReference type="PANTHER" id="PTHR34070:SF1">
    <property type="entry name" value="DNA ALKYLATION REPAIR PROTEIN"/>
    <property type="match status" value="1"/>
</dbReference>
<evidence type="ECO:0000313" key="2">
    <source>
        <dbReference type="Proteomes" id="UP000479114"/>
    </source>
</evidence>
<dbReference type="SUPFAM" id="SSF48371">
    <property type="entry name" value="ARM repeat"/>
    <property type="match status" value="1"/>
</dbReference>
<dbReference type="InterPro" id="IPR016024">
    <property type="entry name" value="ARM-type_fold"/>
</dbReference>
<evidence type="ECO:0000313" key="1">
    <source>
        <dbReference type="EMBL" id="QHW32484.1"/>
    </source>
</evidence>
<dbReference type="EMBL" id="CP048286">
    <property type="protein sequence ID" value="QHW32484.1"/>
    <property type="molecule type" value="Genomic_DNA"/>
</dbReference>
<reference evidence="1 2" key="1">
    <citation type="submission" date="2020-02" db="EMBL/GenBank/DDBJ databases">
        <title>Paenibacillus sp. nov., isolated from rhizosphere soil of tomato.</title>
        <authorList>
            <person name="Weon H.-Y."/>
            <person name="Lee S.A."/>
        </authorList>
    </citation>
    <scope>NUCLEOTIDE SEQUENCE [LARGE SCALE GENOMIC DNA]</scope>
    <source>
        <strain evidence="1 2">14171R-81</strain>
    </source>
</reference>
<dbReference type="InterPro" id="IPR014825">
    <property type="entry name" value="DNA_alkylation"/>
</dbReference>
<dbReference type="RefSeq" id="WP_162642265.1">
    <property type="nucleotide sequence ID" value="NZ_CP048286.1"/>
</dbReference>
<gene>
    <name evidence="1" type="ORF">GZH47_17825</name>
</gene>
<dbReference type="KEGG" id="prz:GZH47_17825"/>
<dbReference type="Pfam" id="PF08713">
    <property type="entry name" value="DNA_alkylation"/>
    <property type="match status" value="1"/>
</dbReference>
<name>A0A6C0P1W4_9BACL</name>